<dbReference type="PANTHER" id="PTHR33048:SF167">
    <property type="entry name" value="INTEGRAL MEMBRANE PROTEIN"/>
    <property type="match status" value="1"/>
</dbReference>
<feature type="transmembrane region" description="Helical" evidence="6">
    <location>
        <begin position="198"/>
        <end position="218"/>
    </location>
</feature>
<evidence type="ECO:0000256" key="4">
    <source>
        <dbReference type="ARBA" id="ARBA00023136"/>
    </source>
</evidence>
<evidence type="ECO:0000256" key="3">
    <source>
        <dbReference type="ARBA" id="ARBA00022989"/>
    </source>
</evidence>
<name>A0A364MVS7_STELY</name>
<dbReference type="InterPro" id="IPR049326">
    <property type="entry name" value="Rhodopsin_dom_fungi"/>
</dbReference>
<dbReference type="Pfam" id="PF20684">
    <property type="entry name" value="Fung_rhodopsin"/>
    <property type="match status" value="1"/>
</dbReference>
<dbReference type="EMBL" id="QGDH01000140">
    <property type="protein sequence ID" value="RAR05062.1"/>
    <property type="molecule type" value="Genomic_DNA"/>
</dbReference>
<feature type="transmembrane region" description="Helical" evidence="6">
    <location>
        <begin position="168"/>
        <end position="186"/>
    </location>
</feature>
<dbReference type="InterPro" id="IPR052337">
    <property type="entry name" value="SAT4-like"/>
</dbReference>
<proteinExistence type="inferred from homology"/>
<keyword evidence="9" id="KW-1185">Reference proteome</keyword>
<keyword evidence="4 6" id="KW-0472">Membrane</keyword>
<keyword evidence="3 6" id="KW-1133">Transmembrane helix</keyword>
<evidence type="ECO:0000256" key="2">
    <source>
        <dbReference type="ARBA" id="ARBA00022692"/>
    </source>
</evidence>
<evidence type="ECO:0000313" key="8">
    <source>
        <dbReference type="EMBL" id="RAR05062.1"/>
    </source>
</evidence>
<dbReference type="STRING" id="183478.A0A364MVS7"/>
<protein>
    <recommendedName>
        <fullName evidence="7">Rhodopsin domain-containing protein</fullName>
    </recommendedName>
</protein>
<accession>A0A364MVS7</accession>
<organism evidence="8 9">
    <name type="scientific">Stemphylium lycopersici</name>
    <name type="common">Tomato gray leaf spot disease fungus</name>
    <name type="synonym">Thyrospora lycopersici</name>
    <dbReference type="NCBI Taxonomy" id="183478"/>
    <lineage>
        <taxon>Eukaryota</taxon>
        <taxon>Fungi</taxon>
        <taxon>Dikarya</taxon>
        <taxon>Ascomycota</taxon>
        <taxon>Pezizomycotina</taxon>
        <taxon>Dothideomycetes</taxon>
        <taxon>Pleosporomycetidae</taxon>
        <taxon>Pleosporales</taxon>
        <taxon>Pleosporineae</taxon>
        <taxon>Pleosporaceae</taxon>
        <taxon>Stemphylium</taxon>
    </lineage>
</organism>
<evidence type="ECO:0000256" key="6">
    <source>
        <dbReference type="SAM" id="Phobius"/>
    </source>
</evidence>
<evidence type="ECO:0000256" key="5">
    <source>
        <dbReference type="ARBA" id="ARBA00038359"/>
    </source>
</evidence>
<feature type="transmembrane region" description="Helical" evidence="6">
    <location>
        <begin position="238"/>
        <end position="261"/>
    </location>
</feature>
<reference evidence="9" key="1">
    <citation type="submission" date="2018-05" db="EMBL/GenBank/DDBJ databases">
        <title>Draft genome sequence of Stemphylium lycopersici strain CIDEFI 213.</title>
        <authorList>
            <person name="Medina R."/>
            <person name="Franco M.E.E."/>
            <person name="Lucentini C.G."/>
            <person name="Saparrat M.C.N."/>
            <person name="Balatti P.A."/>
        </authorList>
    </citation>
    <scope>NUCLEOTIDE SEQUENCE [LARGE SCALE GENOMIC DNA]</scope>
    <source>
        <strain evidence="9">CIDEFI 213</strain>
    </source>
</reference>
<comment type="caution">
    <text evidence="8">The sequence shown here is derived from an EMBL/GenBank/DDBJ whole genome shotgun (WGS) entry which is preliminary data.</text>
</comment>
<feature type="domain" description="Rhodopsin" evidence="7">
    <location>
        <begin position="101"/>
        <end position="258"/>
    </location>
</feature>
<evidence type="ECO:0000256" key="1">
    <source>
        <dbReference type="ARBA" id="ARBA00004141"/>
    </source>
</evidence>
<comment type="subcellular location">
    <subcellularLocation>
        <location evidence="1">Membrane</location>
        <topology evidence="1">Multi-pass membrane protein</topology>
    </subcellularLocation>
</comment>
<evidence type="ECO:0000313" key="9">
    <source>
        <dbReference type="Proteomes" id="UP000249619"/>
    </source>
</evidence>
<gene>
    <name evidence="8" type="ORF">DDE83_007555</name>
</gene>
<sequence length="350" mass="38631">MSAPAPKNITDLSPDIVAYRNGPVLLVQTTPAFAVAALVVLLRCYARARILKSFGTDDWVMIVTLVCYAVQIDLGVGKYVAVIQADPERYRRILMVRQIDMTAVVVGLSLCVPVEAAWDVRLRRPPMGTGTARCLEDATFHDIGTFNGGTRPQLTSPVKITLMLTPPVVHIITDFLLALIPVPLIWKLNMPLRTRMSLVVVLSLGIFAAIAGIVRQLSTADFLAPEPWIHDTYGVWNFIELYVGMIAASLPAIKPLFNWFFNAARKISKGTKTSRFSSRNEGAEQRRVQPWDTDGFVLQSYEIRDEERGGISQESILPRGDERGRFGGAVIASHVEVEDSNEISDVRGPG</sequence>
<dbReference type="AlphaFoldDB" id="A0A364MVS7"/>
<feature type="transmembrane region" description="Helical" evidence="6">
    <location>
        <begin position="25"/>
        <end position="46"/>
    </location>
</feature>
<dbReference type="GO" id="GO:0016020">
    <property type="term" value="C:membrane"/>
    <property type="evidence" value="ECO:0007669"/>
    <property type="project" value="UniProtKB-SubCell"/>
</dbReference>
<dbReference type="Proteomes" id="UP000249619">
    <property type="component" value="Unassembled WGS sequence"/>
</dbReference>
<comment type="similarity">
    <text evidence="5">Belongs to the SAT4 family.</text>
</comment>
<evidence type="ECO:0000259" key="7">
    <source>
        <dbReference type="Pfam" id="PF20684"/>
    </source>
</evidence>
<dbReference type="PANTHER" id="PTHR33048">
    <property type="entry name" value="PTH11-LIKE INTEGRAL MEMBRANE PROTEIN (AFU_ORTHOLOGUE AFUA_5G11245)"/>
    <property type="match status" value="1"/>
</dbReference>
<keyword evidence="2 6" id="KW-0812">Transmembrane</keyword>